<accession>A0AAV8VPQ4</accession>
<organism evidence="6 7">
    <name type="scientific">Exocentrus adspersus</name>
    <dbReference type="NCBI Taxonomy" id="1586481"/>
    <lineage>
        <taxon>Eukaryota</taxon>
        <taxon>Metazoa</taxon>
        <taxon>Ecdysozoa</taxon>
        <taxon>Arthropoda</taxon>
        <taxon>Hexapoda</taxon>
        <taxon>Insecta</taxon>
        <taxon>Pterygota</taxon>
        <taxon>Neoptera</taxon>
        <taxon>Endopterygota</taxon>
        <taxon>Coleoptera</taxon>
        <taxon>Polyphaga</taxon>
        <taxon>Cucujiformia</taxon>
        <taxon>Chrysomeloidea</taxon>
        <taxon>Cerambycidae</taxon>
        <taxon>Lamiinae</taxon>
        <taxon>Acanthocinini</taxon>
        <taxon>Exocentrus</taxon>
    </lineage>
</organism>
<comment type="caution">
    <text evidence="6">The sequence shown here is derived from an EMBL/GenBank/DDBJ whole genome shotgun (WGS) entry which is preliminary data.</text>
</comment>
<dbReference type="EMBL" id="JANEYG010000044">
    <property type="protein sequence ID" value="KAJ8916164.1"/>
    <property type="molecule type" value="Genomic_DNA"/>
</dbReference>
<evidence type="ECO:0000256" key="3">
    <source>
        <dbReference type="ARBA" id="ARBA00023211"/>
    </source>
</evidence>
<dbReference type="GO" id="GO:0004730">
    <property type="term" value="F:pseudouridylate synthase activity"/>
    <property type="evidence" value="ECO:0007669"/>
    <property type="project" value="InterPro"/>
</dbReference>
<keyword evidence="5" id="KW-0326">Glycosidase</keyword>
<dbReference type="Gene3D" id="3.40.1790.10">
    <property type="entry name" value="Indigoidine synthase domain"/>
    <property type="match status" value="1"/>
</dbReference>
<dbReference type="InterPro" id="IPR007342">
    <property type="entry name" value="PsuG"/>
</dbReference>
<name>A0AAV8VPQ4_9CUCU</name>
<gene>
    <name evidence="6" type="ORF">NQ315_016303</name>
</gene>
<reference evidence="6 7" key="1">
    <citation type="journal article" date="2023" name="Insect Mol. Biol.">
        <title>Genome sequencing provides insights into the evolution of gene families encoding plant cell wall-degrading enzymes in longhorned beetles.</title>
        <authorList>
            <person name="Shin N.R."/>
            <person name="Okamura Y."/>
            <person name="Kirsch R."/>
            <person name="Pauchet Y."/>
        </authorList>
    </citation>
    <scope>NUCLEOTIDE SEQUENCE [LARGE SCALE GENOMIC DNA]</scope>
    <source>
        <strain evidence="6">EAD_L_NR</strain>
    </source>
</reference>
<dbReference type="GO" id="GO:0005737">
    <property type="term" value="C:cytoplasm"/>
    <property type="evidence" value="ECO:0007669"/>
    <property type="project" value="TreeGrafter"/>
</dbReference>
<evidence type="ECO:0000313" key="6">
    <source>
        <dbReference type="EMBL" id="KAJ8916164.1"/>
    </source>
</evidence>
<dbReference type="GO" id="GO:0046872">
    <property type="term" value="F:metal ion binding"/>
    <property type="evidence" value="ECO:0007669"/>
    <property type="project" value="UniProtKB-KW"/>
</dbReference>
<evidence type="ECO:0000256" key="1">
    <source>
        <dbReference type="ARBA" id="ARBA00022723"/>
    </source>
</evidence>
<keyword evidence="2" id="KW-0378">Hydrolase</keyword>
<dbReference type="SUPFAM" id="SSF110581">
    <property type="entry name" value="Indigoidine synthase A-like"/>
    <property type="match status" value="1"/>
</dbReference>
<evidence type="ECO:0000256" key="2">
    <source>
        <dbReference type="ARBA" id="ARBA00022801"/>
    </source>
</evidence>
<sequence>MYRQVQKLVSVSTRVRFSALNRYFSNSYIDVKEEVRSALETGKPVVALESTIITHGMPFPENIKCAFEVENTVRNQGAVPATVAIVNGRVKVGLSSEELSLLGDTKASSPIKTSRRDMPYIISNKLNGGTTVCGTLVVASKVDIPVFATGGIGGVHRNAHETFDISADLVELGRCGIAVVSSGVKSILDISKTLEYLETQGVFVATFGGSKEFPAFYSRISGCEAPYSLKTEEEAARVIKCSRELDMKSGLLIAVPVPESDALAPELINSVIQEALDGVIKHKVNVLGKDITPHLLEAVARITSGKSLKTNIALIKNNAKVAASISVALAALNGKTGIVEANAEGFKRQPVSINTYSL</sequence>
<proteinExistence type="inferred from homology"/>
<keyword evidence="3" id="KW-0464">Manganese</keyword>
<dbReference type="Pfam" id="PF04227">
    <property type="entry name" value="Indigoidine_A"/>
    <property type="match status" value="1"/>
</dbReference>
<dbReference type="PANTHER" id="PTHR42909:SF1">
    <property type="entry name" value="CARBOHYDRATE KINASE PFKB DOMAIN-CONTAINING PROTEIN"/>
    <property type="match status" value="1"/>
</dbReference>
<dbReference type="Proteomes" id="UP001159042">
    <property type="component" value="Unassembled WGS sequence"/>
</dbReference>
<dbReference type="GO" id="GO:0016798">
    <property type="term" value="F:hydrolase activity, acting on glycosyl bonds"/>
    <property type="evidence" value="ECO:0007669"/>
    <property type="project" value="UniProtKB-KW"/>
</dbReference>
<keyword evidence="4" id="KW-0456">Lyase</keyword>
<evidence type="ECO:0000256" key="5">
    <source>
        <dbReference type="ARBA" id="ARBA00023295"/>
    </source>
</evidence>
<protein>
    <recommendedName>
        <fullName evidence="8">Pseudouridine-5'-phosphate glycosidase</fullName>
    </recommendedName>
</protein>
<dbReference type="HAMAP" id="MF_01876">
    <property type="entry name" value="PsiMP_glycosidase"/>
    <property type="match status" value="1"/>
</dbReference>
<evidence type="ECO:0008006" key="8">
    <source>
        <dbReference type="Google" id="ProtNLM"/>
    </source>
</evidence>
<keyword evidence="7" id="KW-1185">Reference proteome</keyword>
<evidence type="ECO:0000256" key="4">
    <source>
        <dbReference type="ARBA" id="ARBA00023239"/>
    </source>
</evidence>
<dbReference type="AlphaFoldDB" id="A0AAV8VPQ4"/>
<dbReference type="InterPro" id="IPR022830">
    <property type="entry name" value="Indigdn_synthA-like"/>
</dbReference>
<dbReference type="PANTHER" id="PTHR42909">
    <property type="entry name" value="ZGC:136858"/>
    <property type="match status" value="1"/>
</dbReference>
<evidence type="ECO:0000313" key="7">
    <source>
        <dbReference type="Proteomes" id="UP001159042"/>
    </source>
</evidence>
<keyword evidence="1" id="KW-0479">Metal-binding</keyword>